<organism evidence="7 8">
    <name type="scientific">Sulfurovum riftiae</name>
    <dbReference type="NCBI Taxonomy" id="1630136"/>
    <lineage>
        <taxon>Bacteria</taxon>
        <taxon>Pseudomonadati</taxon>
        <taxon>Campylobacterota</taxon>
        <taxon>Epsilonproteobacteria</taxon>
        <taxon>Campylobacterales</taxon>
        <taxon>Sulfurovaceae</taxon>
        <taxon>Sulfurovum</taxon>
    </lineage>
</organism>
<dbReference type="Proteomes" id="UP000075359">
    <property type="component" value="Unassembled WGS sequence"/>
</dbReference>
<dbReference type="InterPro" id="IPR052206">
    <property type="entry name" value="Retinol_saturase"/>
</dbReference>
<evidence type="ECO:0000256" key="2">
    <source>
        <dbReference type="ARBA" id="ARBA00022729"/>
    </source>
</evidence>
<keyword evidence="5" id="KW-0520">NAD</keyword>
<dbReference type="InterPro" id="IPR036188">
    <property type="entry name" value="FAD/NAD-bd_sf"/>
</dbReference>
<dbReference type="PANTHER" id="PTHR46091">
    <property type="entry name" value="BLR7054 PROTEIN"/>
    <property type="match status" value="1"/>
</dbReference>
<sequence length="486" mass="55195">MPNPKSIVIIGAGLGGLTSGALLAKDGYKVTLLEQHAIVGGCATTFQRKGGFTCEVGLHEMDGVYTNPQIKKIFDRLDIYDHVAFVKLDEFFSVTTKYGSFMMPDDVKLAKEKLIKKFLDEEKGIKKYFKLIGSIAKELESLSSASWYHYLLVPLFSPNILKYKNKTVTEVLDNIIKNDELKLILNANVQYYTDTPDTLSFLLHSVAQYSYYSGGGWFIKGGSQKLSDYLAKVIQDHDGEIITKANVIACDSKHVTYRKKKEETTLYADIIISNLSPEQSYKLFRKEYKETKEIANSLLTIYIGFRKNLKEVYGKRAYSNFIFDEIGSINEYNAMIKKDITDRGFVFVDYAQVDSGLTKDKGKSFGVVCMSDFIEEWQNLDEKTYKLKKQKLTDSVLSKLERYYPNIKELVEYVEVGTSKTVNRYIKTPKGTAYGFKPTPQQFFKIPKVRSKKIDNLFFVGQWVIAGGFSPSISSGKLCYDLISSK</sequence>
<evidence type="ECO:0000256" key="1">
    <source>
        <dbReference type="ARBA" id="ARBA00022630"/>
    </source>
</evidence>
<dbReference type="EMBL" id="LNKT01000001">
    <property type="protein sequence ID" value="KYJ87651.1"/>
    <property type="molecule type" value="Genomic_DNA"/>
</dbReference>
<comment type="caution">
    <text evidence="7">The sequence shown here is derived from an EMBL/GenBank/DDBJ whole genome shotgun (WGS) entry which is preliminary data.</text>
</comment>
<dbReference type="AlphaFoldDB" id="A0A151CJG1"/>
<evidence type="ECO:0000256" key="5">
    <source>
        <dbReference type="ARBA" id="ARBA00023027"/>
    </source>
</evidence>
<reference evidence="7 8" key="1">
    <citation type="submission" date="2015-11" db="EMBL/GenBank/DDBJ databases">
        <title>Draft genome of Sulfurovum riftiae 1812E, a member of the Epsilonproteobacteria isolated from the tube of the deep-sea hydrothermal vent tubewom Riftia pachyptila.</title>
        <authorList>
            <person name="Vetriani C."/>
            <person name="Giovannelli D."/>
        </authorList>
    </citation>
    <scope>NUCLEOTIDE SEQUENCE [LARGE SCALE GENOMIC DNA]</scope>
    <source>
        <strain evidence="7 8">1812E</strain>
    </source>
</reference>
<evidence type="ECO:0000313" key="8">
    <source>
        <dbReference type="Proteomes" id="UP000075359"/>
    </source>
</evidence>
<keyword evidence="3" id="KW-0274">FAD</keyword>
<keyword evidence="8" id="KW-1185">Reference proteome</keyword>
<dbReference type="Gene3D" id="3.50.50.60">
    <property type="entry name" value="FAD/NAD(P)-binding domain"/>
    <property type="match status" value="2"/>
</dbReference>
<gene>
    <name evidence="7" type="ORF">AS592_11195</name>
</gene>
<evidence type="ECO:0000313" key="7">
    <source>
        <dbReference type="EMBL" id="KYJ87651.1"/>
    </source>
</evidence>
<keyword evidence="2" id="KW-0732">Signal</keyword>
<keyword evidence="1" id="KW-0285">Flavoprotein</keyword>
<dbReference type="Pfam" id="PF01593">
    <property type="entry name" value="Amino_oxidase"/>
    <property type="match status" value="1"/>
</dbReference>
<dbReference type="RefSeq" id="WP_067328662.1">
    <property type="nucleotide sequence ID" value="NZ_LNKT01000001.1"/>
</dbReference>
<dbReference type="STRING" id="1630136.AS592_11195"/>
<dbReference type="SUPFAM" id="SSF51905">
    <property type="entry name" value="FAD/NAD(P)-binding domain"/>
    <property type="match status" value="1"/>
</dbReference>
<dbReference type="OrthoDB" id="9794630at2"/>
<dbReference type="InterPro" id="IPR002937">
    <property type="entry name" value="Amino_oxidase"/>
</dbReference>
<feature type="domain" description="Amine oxidase" evidence="6">
    <location>
        <begin position="14"/>
        <end position="477"/>
    </location>
</feature>
<keyword evidence="4" id="KW-0521">NADP</keyword>
<name>A0A151CJG1_9BACT</name>
<evidence type="ECO:0000256" key="3">
    <source>
        <dbReference type="ARBA" id="ARBA00022827"/>
    </source>
</evidence>
<evidence type="ECO:0000259" key="6">
    <source>
        <dbReference type="Pfam" id="PF01593"/>
    </source>
</evidence>
<dbReference type="GO" id="GO:0016491">
    <property type="term" value="F:oxidoreductase activity"/>
    <property type="evidence" value="ECO:0007669"/>
    <property type="project" value="InterPro"/>
</dbReference>
<protein>
    <recommendedName>
        <fullName evidence="6">Amine oxidase domain-containing protein</fullName>
    </recommendedName>
</protein>
<dbReference type="PANTHER" id="PTHR46091:SF3">
    <property type="entry name" value="AMINE OXIDASE DOMAIN-CONTAINING PROTEIN"/>
    <property type="match status" value="1"/>
</dbReference>
<evidence type="ECO:0000256" key="4">
    <source>
        <dbReference type="ARBA" id="ARBA00022857"/>
    </source>
</evidence>
<proteinExistence type="predicted"/>
<accession>A0A151CJG1</accession>